<feature type="compositionally biased region" description="Polar residues" evidence="2">
    <location>
        <begin position="7"/>
        <end position="25"/>
    </location>
</feature>
<dbReference type="Gene3D" id="6.10.250.1310">
    <property type="match status" value="1"/>
</dbReference>
<feature type="coiled-coil region" evidence="1">
    <location>
        <begin position="205"/>
        <end position="243"/>
    </location>
</feature>
<feature type="compositionally biased region" description="Low complexity" evidence="2">
    <location>
        <begin position="632"/>
        <end position="641"/>
    </location>
</feature>
<evidence type="ECO:0000256" key="2">
    <source>
        <dbReference type="SAM" id="MobiDB-lite"/>
    </source>
</evidence>
<dbReference type="PANTHER" id="PTHR35116">
    <property type="entry name" value="HELICASE PROTEIN MOM1"/>
    <property type="match status" value="1"/>
</dbReference>
<dbReference type="GO" id="GO:0031507">
    <property type="term" value="P:heterochromatin formation"/>
    <property type="evidence" value="ECO:0007669"/>
    <property type="project" value="InterPro"/>
</dbReference>
<organism evidence="3">
    <name type="scientific">Arabidopsis thaliana</name>
    <name type="common">Mouse-ear cress</name>
    <dbReference type="NCBI Taxonomy" id="3702"/>
    <lineage>
        <taxon>Eukaryota</taxon>
        <taxon>Viridiplantae</taxon>
        <taxon>Streptophyta</taxon>
        <taxon>Embryophyta</taxon>
        <taxon>Tracheophyta</taxon>
        <taxon>Spermatophyta</taxon>
        <taxon>Magnoliopsida</taxon>
        <taxon>eudicotyledons</taxon>
        <taxon>Gunneridae</taxon>
        <taxon>Pentapetalae</taxon>
        <taxon>rosids</taxon>
        <taxon>malvids</taxon>
        <taxon>Brassicales</taxon>
        <taxon>Brassicaceae</taxon>
        <taxon>Camelineae</taxon>
        <taxon>Arabidopsis</taxon>
    </lineage>
</organism>
<name>Q9SL31_ARATH</name>
<dbReference type="EMBL" id="AC006202">
    <property type="protein sequence ID" value="AAD29829.1"/>
    <property type="molecule type" value="Genomic_DNA"/>
</dbReference>
<feature type="region of interest" description="Disordered" evidence="2">
    <location>
        <begin position="276"/>
        <end position="420"/>
    </location>
</feature>
<feature type="region of interest" description="Disordered" evidence="2">
    <location>
        <begin position="1"/>
        <end position="31"/>
    </location>
</feature>
<feature type="compositionally biased region" description="Polar residues" evidence="2">
    <location>
        <begin position="585"/>
        <end position="594"/>
    </location>
</feature>
<proteinExistence type="predicted"/>
<protein>
    <submittedName>
        <fullName evidence="3">Putative proline/hydroxyproline-rich glycoprotein</fullName>
    </submittedName>
</protein>
<feature type="region of interest" description="Disordered" evidence="2">
    <location>
        <begin position="479"/>
        <end position="653"/>
    </location>
</feature>
<dbReference type="AlphaFoldDB" id="Q9SL31"/>
<feature type="compositionally biased region" description="Low complexity" evidence="2">
    <location>
        <begin position="615"/>
        <end position="625"/>
    </location>
</feature>
<reference evidence="3" key="2">
    <citation type="submission" date="2000-03" db="EMBL/GenBank/DDBJ databases">
        <authorList>
            <person name="Lin X."/>
            <person name="Kaul S."/>
            <person name="Shea T.P."/>
            <person name="Fujii C.Y."/>
            <person name="Shen M."/>
            <person name="VanAken S.E."/>
            <person name="Barnstead M.E."/>
            <person name="Mason T.M."/>
            <person name="Bowman C.L."/>
            <person name="Ronning C.M."/>
            <person name="Benito M.-I."/>
            <person name="Carrera A.J."/>
            <person name="Creasy T.H."/>
            <person name="Buell C.R."/>
            <person name="Town C.D."/>
            <person name="Nierman W.C."/>
            <person name="Fraser C.M."/>
            <person name="Venter J.C."/>
        </authorList>
    </citation>
    <scope>NUCLEOTIDE SEQUENCE</scope>
</reference>
<feature type="compositionally biased region" description="Polar residues" evidence="2">
    <location>
        <begin position="363"/>
        <end position="386"/>
    </location>
</feature>
<reference evidence="3" key="3">
    <citation type="submission" date="2002-02" db="EMBL/GenBank/DDBJ databases">
        <authorList>
            <person name="Town C.D."/>
            <person name="Kaul S."/>
        </authorList>
    </citation>
    <scope>NUCLEOTIDE SEQUENCE</scope>
</reference>
<evidence type="ECO:0000313" key="3">
    <source>
        <dbReference type="EMBL" id="AAD29829.1"/>
    </source>
</evidence>
<evidence type="ECO:0000256" key="1">
    <source>
        <dbReference type="SAM" id="Coils"/>
    </source>
</evidence>
<feature type="compositionally biased region" description="Polar residues" evidence="2">
    <location>
        <begin position="484"/>
        <end position="521"/>
    </location>
</feature>
<reference key="1">
    <citation type="journal article" date="1999" name="Nature">
        <title>Sequence and analysis of chromosome 2 of the plant Arabidopsis thaliana.</title>
        <authorList>
            <person name="Lin X."/>
            <person name="Kaul S."/>
            <person name="Rounsley S."/>
            <person name="Shea T.P."/>
            <person name="Benito M.I."/>
            <person name="Town C.D."/>
            <person name="Fujii C.Y."/>
            <person name="Mason T."/>
            <person name="Bowman C.L."/>
            <person name="Barnstead M."/>
            <person name="Feldblyum T.V."/>
            <person name="Buell C.R."/>
            <person name="Ketchum K.A."/>
            <person name="Lee J."/>
            <person name="Ronning C.M."/>
            <person name="Koo H.L."/>
            <person name="Moffat K.S."/>
            <person name="Cronin L.A."/>
            <person name="Shen M."/>
            <person name="Pai G."/>
            <person name="Van Aken S."/>
            <person name="Umayam L."/>
            <person name="Tallon L.J."/>
            <person name="Gill J.E."/>
            <person name="Adams M.D."/>
            <person name="Carrera A.J."/>
            <person name="Creasy T.H."/>
            <person name="Goodman H.M."/>
            <person name="Somerville C.R."/>
            <person name="Copenhaver G.P."/>
            <person name="Preuss D."/>
            <person name="Nierman W.C."/>
            <person name="White O."/>
            <person name="Eisen J.A."/>
            <person name="Salzberg S.L."/>
            <person name="Fraser C.M."/>
            <person name="Venter J.C."/>
        </authorList>
    </citation>
    <scope>NUCLEOTIDE SEQUENCE [LARGE SCALE GENOMIC DNA]</scope>
    <source>
        <strain>cv. Columbia</strain>
    </source>
</reference>
<keyword evidence="1" id="KW-0175">Coiled coil</keyword>
<dbReference type="PANTHER" id="PTHR35116:SF2">
    <property type="entry name" value="ATP-DEPENDENT HELICASE FAMILY PROTEIN-RELATED"/>
    <property type="match status" value="1"/>
</dbReference>
<dbReference type="InterPro" id="IPR039322">
    <property type="entry name" value="MOM1"/>
</dbReference>
<sequence length="653" mass="70428">MVPMETQEVTDSLPKAQSKSGSTQLDGPGMVSSANIPEVLTEDMVCDTVMPPVSVSGAASLELPLNVEEAPLIREESNRTSHDADAILVQEFSSRFPDHASILDIQGSARSDQIVYCAYELDFSSTESSRYGLSTIFVSSRPKYHNSSGALDFYIDSFRLTVNASAVTSLPNNHMGQSPRLHLSSFSDICDHELEKLSREQGTLLKSFEETTLELKAELERKMAEARSEYDRKSQEVDAAYNAQAKKNEALRSLVVMNSLLANAYKSTCPVKSAATDTATVRAPRSSQHSTQQQQAVQTNRHMNSTAPPRPSVTAAEPMNSAAPPRPSVTAAEPMNSTAPPRPSVTAAEATPPNLSAPLPHCNTPQPSPISQQAAVESNTQMQSTALPRPSVTAEARPLHQPHSNTSQPRPIPQQALAQSNTNITSTALPRPSITAEARLLHQPHSNTPQPRPIPQKALVQANTDINSTALPRPLVTAEAPPLHQSSCKAPQPKPISQQPAVQSKTDIINSTALPRPSVTTEARPLHQPRSKTPQPKPVSQPPAKQSNTEINSTPHPRPSVTSKAISLQSPPCNTPQPRPPPLISNHTPTSYQPASAPPVHGIARRTMAPHLRSSRAPNSAAAPSTYPRLAQEQQKQQQKKSNSSLVYLSDDD</sequence>
<accession>Q9SL31</accession>
<dbReference type="PIR" id="E84682">
    <property type="entry name" value="E84682"/>
</dbReference>
<gene>
    <name evidence="3" type="ordered locus">At2g28240</name>
</gene>
<feature type="compositionally biased region" description="Polar residues" evidence="2">
    <location>
        <begin position="543"/>
        <end position="570"/>
    </location>
</feature>
<dbReference type="ExpressionAtlas" id="Q9SL31">
    <property type="expression patterns" value="baseline and differential"/>
</dbReference>
<feature type="compositionally biased region" description="Low complexity" evidence="2">
    <location>
        <begin position="286"/>
        <end position="298"/>
    </location>
</feature>
<feature type="compositionally biased region" description="Pro residues" evidence="2">
    <location>
        <begin position="573"/>
        <end position="583"/>
    </location>
</feature>